<dbReference type="AlphaFoldDB" id="A0A8E0RZE5"/>
<sequence length="202" mass="23379">MDVESEETAHELLEKLNLIPQYGWKARFDYQPEFTCRPFTIPRLSQIRDVVSMAVRYTFNYYLRKRFLERRLPFLDPSRHVSWSPIYGVPMGGIGSGAIGRGFRGEFVRSSLIPGIYSYEPQPADQFILTLRQNGRTIYQQVLSPKSAMPSNVSGLRGWSWGFPAESAYYIGLYPRAWTVFELPQYQLLLVCQQVRSFGDTQ</sequence>
<organism evidence="2 3">
    <name type="scientific">Fasciolopsis buskii</name>
    <dbReference type="NCBI Taxonomy" id="27845"/>
    <lineage>
        <taxon>Eukaryota</taxon>
        <taxon>Metazoa</taxon>
        <taxon>Spiralia</taxon>
        <taxon>Lophotrochozoa</taxon>
        <taxon>Platyhelminthes</taxon>
        <taxon>Trematoda</taxon>
        <taxon>Digenea</taxon>
        <taxon>Plagiorchiida</taxon>
        <taxon>Echinostomata</taxon>
        <taxon>Echinostomatoidea</taxon>
        <taxon>Fasciolidae</taxon>
        <taxon>Fasciolopsis</taxon>
    </lineage>
</organism>
<comment type="caution">
    <text evidence="2">The sequence shown here is derived from an EMBL/GenBank/DDBJ whole genome shotgun (WGS) entry which is preliminary data.</text>
</comment>
<dbReference type="Proteomes" id="UP000728185">
    <property type="component" value="Unassembled WGS sequence"/>
</dbReference>
<dbReference type="InterPro" id="IPR052566">
    <property type="entry name" value="Non-lysos_glucosylceramidase"/>
</dbReference>
<reference evidence="2" key="1">
    <citation type="submission" date="2019-05" db="EMBL/GenBank/DDBJ databases">
        <title>Annotation for the trematode Fasciolopsis buski.</title>
        <authorList>
            <person name="Choi Y.-J."/>
        </authorList>
    </citation>
    <scope>NUCLEOTIDE SEQUENCE</scope>
    <source>
        <strain evidence="2">HT</strain>
        <tissue evidence="2">Whole worm</tissue>
    </source>
</reference>
<dbReference type="GO" id="GO:0008422">
    <property type="term" value="F:beta-glucosidase activity"/>
    <property type="evidence" value="ECO:0007669"/>
    <property type="project" value="TreeGrafter"/>
</dbReference>
<protein>
    <submittedName>
        <fullName evidence="2">Non-lysosomal glucosylceramidase</fullName>
    </submittedName>
</protein>
<name>A0A8E0RZE5_9TREM</name>
<dbReference type="InterPro" id="IPR024462">
    <property type="entry name" value="GH116_N"/>
</dbReference>
<dbReference type="PANTHER" id="PTHR12654">
    <property type="entry name" value="BILE ACID BETA-GLUCOSIDASE-RELATED"/>
    <property type="match status" value="1"/>
</dbReference>
<dbReference type="EMBL" id="LUCM01005843">
    <property type="protein sequence ID" value="KAA0192189.1"/>
    <property type="molecule type" value="Genomic_DNA"/>
</dbReference>
<evidence type="ECO:0000313" key="3">
    <source>
        <dbReference type="Proteomes" id="UP000728185"/>
    </source>
</evidence>
<gene>
    <name evidence="2" type="ORF">FBUS_05666</name>
</gene>
<accession>A0A8E0RZE5</accession>
<evidence type="ECO:0000259" key="1">
    <source>
        <dbReference type="Pfam" id="PF12215"/>
    </source>
</evidence>
<keyword evidence="3" id="KW-1185">Reference proteome</keyword>
<dbReference type="OrthoDB" id="730489at2759"/>
<evidence type="ECO:0000313" key="2">
    <source>
        <dbReference type="EMBL" id="KAA0192189.1"/>
    </source>
</evidence>
<feature type="domain" description="Glycosyl-hydrolase family 116 N-terminal" evidence="1">
    <location>
        <begin position="88"/>
        <end position="195"/>
    </location>
</feature>
<dbReference type="PANTHER" id="PTHR12654:SF0">
    <property type="entry name" value="NON-LYSOSOMAL GLUCOSYLCERAMIDASE"/>
    <property type="match status" value="1"/>
</dbReference>
<dbReference type="Pfam" id="PF12215">
    <property type="entry name" value="Glyco_hydr_116N"/>
    <property type="match status" value="1"/>
</dbReference>
<proteinExistence type="predicted"/>